<name>A0A371CIL0_9APHY</name>
<dbReference type="AlphaFoldDB" id="A0A371CIL0"/>
<gene>
    <name evidence="1" type="ORF">OH76DRAFT_443705</name>
</gene>
<proteinExistence type="predicted"/>
<protein>
    <submittedName>
        <fullName evidence="1">Uncharacterized protein</fullName>
    </submittedName>
</protein>
<reference evidence="1 2" key="1">
    <citation type="journal article" date="2018" name="Biotechnol. Biofuels">
        <title>Integrative visual omics of the white-rot fungus Polyporus brumalis exposes the biotechnological potential of its oxidative enzymes for delignifying raw plant biomass.</title>
        <authorList>
            <person name="Miyauchi S."/>
            <person name="Rancon A."/>
            <person name="Drula E."/>
            <person name="Hage H."/>
            <person name="Chaduli D."/>
            <person name="Favel A."/>
            <person name="Grisel S."/>
            <person name="Henrissat B."/>
            <person name="Herpoel-Gimbert I."/>
            <person name="Ruiz-Duenas F.J."/>
            <person name="Chevret D."/>
            <person name="Hainaut M."/>
            <person name="Lin J."/>
            <person name="Wang M."/>
            <person name="Pangilinan J."/>
            <person name="Lipzen A."/>
            <person name="Lesage-Meessen L."/>
            <person name="Navarro D."/>
            <person name="Riley R."/>
            <person name="Grigoriev I.V."/>
            <person name="Zhou S."/>
            <person name="Raouche S."/>
            <person name="Rosso M.N."/>
        </authorList>
    </citation>
    <scope>NUCLEOTIDE SEQUENCE [LARGE SCALE GENOMIC DNA]</scope>
    <source>
        <strain evidence="1 2">BRFM 1820</strain>
    </source>
</reference>
<evidence type="ECO:0000313" key="1">
    <source>
        <dbReference type="EMBL" id="RDX40109.1"/>
    </source>
</evidence>
<keyword evidence="2" id="KW-1185">Reference proteome</keyword>
<organism evidence="1 2">
    <name type="scientific">Lentinus brumalis</name>
    <dbReference type="NCBI Taxonomy" id="2498619"/>
    <lineage>
        <taxon>Eukaryota</taxon>
        <taxon>Fungi</taxon>
        <taxon>Dikarya</taxon>
        <taxon>Basidiomycota</taxon>
        <taxon>Agaricomycotina</taxon>
        <taxon>Agaricomycetes</taxon>
        <taxon>Polyporales</taxon>
        <taxon>Polyporaceae</taxon>
        <taxon>Lentinus</taxon>
    </lineage>
</organism>
<evidence type="ECO:0000313" key="2">
    <source>
        <dbReference type="Proteomes" id="UP000256964"/>
    </source>
</evidence>
<sequence length="74" mass="8209">MISSLRHSYPRMTSSVTLIMPPAREQGTLVADRACSKGYRFECSLMPMSARTFDLLHRAVKESHAQARPASRGG</sequence>
<dbReference type="EMBL" id="KZ857586">
    <property type="protein sequence ID" value="RDX40109.1"/>
    <property type="molecule type" value="Genomic_DNA"/>
</dbReference>
<accession>A0A371CIL0</accession>
<dbReference type="Proteomes" id="UP000256964">
    <property type="component" value="Unassembled WGS sequence"/>
</dbReference>